<feature type="chain" id="PRO_5031014185" evidence="2">
    <location>
        <begin position="22"/>
        <end position="161"/>
    </location>
</feature>
<dbReference type="Pfam" id="PF13899">
    <property type="entry name" value="Thioredoxin_7"/>
    <property type="match status" value="1"/>
</dbReference>
<evidence type="ECO:0000256" key="1">
    <source>
        <dbReference type="ARBA" id="ARBA00022729"/>
    </source>
</evidence>
<dbReference type="PANTHER" id="PTHR15337">
    <property type="entry name" value="ANTERIOR GRADIENT PROTEIN-RELATED"/>
    <property type="match status" value="1"/>
</dbReference>
<dbReference type="EMBL" id="JABAIL010000001">
    <property type="protein sequence ID" value="NLR90218.1"/>
    <property type="molecule type" value="Genomic_DNA"/>
</dbReference>
<evidence type="ECO:0000313" key="3">
    <source>
        <dbReference type="EMBL" id="NLR90218.1"/>
    </source>
</evidence>
<name>A0A7X8SHI8_9BACT</name>
<proteinExistence type="predicted"/>
<dbReference type="SUPFAM" id="SSF52833">
    <property type="entry name" value="Thioredoxin-like"/>
    <property type="match status" value="1"/>
</dbReference>
<dbReference type="Proteomes" id="UP000585050">
    <property type="component" value="Unassembled WGS sequence"/>
</dbReference>
<reference evidence="3 4" key="1">
    <citation type="submission" date="2020-04" db="EMBL/GenBank/DDBJ databases">
        <title>Flammeovirga sp. SR4, a novel species isolated from seawater.</title>
        <authorList>
            <person name="Wang X."/>
        </authorList>
    </citation>
    <scope>NUCLEOTIDE SEQUENCE [LARGE SCALE GENOMIC DNA]</scope>
    <source>
        <strain evidence="3 4">SR4</strain>
    </source>
</reference>
<protein>
    <submittedName>
        <fullName evidence="3">Thioredoxin family protein</fullName>
    </submittedName>
</protein>
<dbReference type="InterPro" id="IPR036249">
    <property type="entry name" value="Thioredoxin-like_sf"/>
</dbReference>
<keyword evidence="4" id="KW-1185">Reference proteome</keyword>
<comment type="caution">
    <text evidence="3">The sequence shown here is derived from an EMBL/GenBank/DDBJ whole genome shotgun (WGS) entry which is preliminary data.</text>
</comment>
<feature type="signal peptide" evidence="2">
    <location>
        <begin position="1"/>
        <end position="21"/>
    </location>
</feature>
<dbReference type="Gene3D" id="3.40.30.10">
    <property type="entry name" value="Glutaredoxin"/>
    <property type="match status" value="1"/>
</dbReference>
<gene>
    <name evidence="3" type="ORF">HGP29_03325</name>
</gene>
<keyword evidence="1 2" id="KW-0732">Signal</keyword>
<sequence>MKLFKTSITVFFLLIVSNVFAQNEVYNPEADAMKDIQTAIKEASKTNKHVFVKVGGNWCSWCKLYAKFSHNDAEISKIMEDEYETVLVNWSKENKNKKAMEYLGYPNRFGYPVFVILDGSGKVLHIQNSAYLESGKGYDKNKVLMFLKGWTVKALDPANYN</sequence>
<dbReference type="PANTHER" id="PTHR15337:SF11">
    <property type="entry name" value="THIOREDOXIN DOMAIN-CONTAINING PROTEIN"/>
    <property type="match status" value="1"/>
</dbReference>
<organism evidence="3 4">
    <name type="scientific">Flammeovirga agarivorans</name>
    <dbReference type="NCBI Taxonomy" id="2726742"/>
    <lineage>
        <taxon>Bacteria</taxon>
        <taxon>Pseudomonadati</taxon>
        <taxon>Bacteroidota</taxon>
        <taxon>Cytophagia</taxon>
        <taxon>Cytophagales</taxon>
        <taxon>Flammeovirgaceae</taxon>
        <taxon>Flammeovirga</taxon>
    </lineage>
</organism>
<evidence type="ECO:0000313" key="4">
    <source>
        <dbReference type="Proteomes" id="UP000585050"/>
    </source>
</evidence>
<evidence type="ECO:0000256" key="2">
    <source>
        <dbReference type="SAM" id="SignalP"/>
    </source>
</evidence>
<accession>A0A7X8SHI8</accession>
<dbReference type="InterPro" id="IPR051099">
    <property type="entry name" value="AGR/TXD"/>
</dbReference>
<dbReference type="AlphaFoldDB" id="A0A7X8SHI8"/>